<organism evidence="3 4">
    <name type="scientific">Maribacter arenosus</name>
    <dbReference type="NCBI Taxonomy" id="1854708"/>
    <lineage>
        <taxon>Bacteria</taxon>
        <taxon>Pseudomonadati</taxon>
        <taxon>Bacteroidota</taxon>
        <taxon>Flavobacteriia</taxon>
        <taxon>Flavobacteriales</taxon>
        <taxon>Flavobacteriaceae</taxon>
        <taxon>Maribacter</taxon>
    </lineage>
</organism>
<reference evidence="3 4" key="1">
    <citation type="submission" date="2020-05" db="EMBL/GenBank/DDBJ databases">
        <title>The draft genome sequence of Maribacter arenosus CAU 1321.</title>
        <authorList>
            <person name="Mu L."/>
        </authorList>
    </citation>
    <scope>NUCLEOTIDE SEQUENCE [LARGE SCALE GENOMIC DNA]</scope>
    <source>
        <strain evidence="3 4">CAU 1321</strain>
    </source>
</reference>
<dbReference type="InterPro" id="IPR051450">
    <property type="entry name" value="Gfo/Idh/MocA_Oxidoreductases"/>
</dbReference>
<dbReference type="SUPFAM" id="SSF55347">
    <property type="entry name" value="Glyceraldehyde-3-phosphate dehydrogenase-like, C-terminal domain"/>
    <property type="match status" value="1"/>
</dbReference>
<evidence type="ECO:0000313" key="4">
    <source>
        <dbReference type="Proteomes" id="UP000598350"/>
    </source>
</evidence>
<dbReference type="InterPro" id="IPR036291">
    <property type="entry name" value="NAD(P)-bd_dom_sf"/>
</dbReference>
<dbReference type="Proteomes" id="UP000598350">
    <property type="component" value="Unassembled WGS sequence"/>
</dbReference>
<keyword evidence="4" id="KW-1185">Reference proteome</keyword>
<evidence type="ECO:0000259" key="1">
    <source>
        <dbReference type="Pfam" id="PF01408"/>
    </source>
</evidence>
<dbReference type="EMBL" id="JABTCG010000001">
    <property type="protein sequence ID" value="MBD0849547.1"/>
    <property type="molecule type" value="Genomic_DNA"/>
</dbReference>
<evidence type="ECO:0000313" key="3">
    <source>
        <dbReference type="EMBL" id="MBD0849547.1"/>
    </source>
</evidence>
<dbReference type="PANTHER" id="PTHR43377">
    <property type="entry name" value="BILIVERDIN REDUCTASE A"/>
    <property type="match status" value="1"/>
</dbReference>
<gene>
    <name evidence="3" type="ORF">HPE63_02615</name>
</gene>
<feature type="domain" description="Gfo/Idh/MocA-like oxidoreductase N-terminal" evidence="1">
    <location>
        <begin position="6"/>
        <end position="122"/>
    </location>
</feature>
<dbReference type="Pfam" id="PF01408">
    <property type="entry name" value="GFO_IDH_MocA"/>
    <property type="match status" value="1"/>
</dbReference>
<proteinExistence type="predicted"/>
<dbReference type="PANTHER" id="PTHR43377:SF1">
    <property type="entry name" value="BILIVERDIN REDUCTASE A"/>
    <property type="match status" value="1"/>
</dbReference>
<name>A0ABR7V7G3_9FLAO</name>
<evidence type="ECO:0000259" key="2">
    <source>
        <dbReference type="Pfam" id="PF22725"/>
    </source>
</evidence>
<dbReference type="SUPFAM" id="SSF51735">
    <property type="entry name" value="NAD(P)-binding Rossmann-fold domains"/>
    <property type="match status" value="1"/>
</dbReference>
<accession>A0ABR7V7G3</accession>
<sequence>MEKKVGVGLIGSQFISSIHAEALKSVSDAEIIAVMSPTPGNAKAFAAKHGIPNHFSDLDELLAMEEIDMVVIGAPNNVHCEIALKAAKAGKHMVVEKPLCLNLTEADLMINACKKANVKLMYAEELCFTPKYVRLKALLDEGALGRPVLFKQSEKHDGPHADHFWDVEKSGGGVTMDMGCHAIEFFRWLNDRKPIKSVYAQMTTSVHQDKTIGDDNSIIILEFENDVIAMAEESWTKLGGMDDRAEIHGSEGVAYADVLQGNSIQTYSKKGVGYAVEKAGNTVGWSFTMYEEIWNYGFPQEFAHFVDCVKNDKKPAVTGEDGRAVLEVIFAAYESAGTNKKVFLPFKSAVDKPYKLWKKRN</sequence>
<dbReference type="Pfam" id="PF22725">
    <property type="entry name" value="GFO_IDH_MocA_C3"/>
    <property type="match status" value="1"/>
</dbReference>
<dbReference type="InterPro" id="IPR055170">
    <property type="entry name" value="GFO_IDH_MocA-like_dom"/>
</dbReference>
<feature type="domain" description="GFO/IDH/MocA-like oxidoreductase" evidence="2">
    <location>
        <begin position="132"/>
        <end position="253"/>
    </location>
</feature>
<dbReference type="Gene3D" id="3.30.360.10">
    <property type="entry name" value="Dihydrodipicolinate Reductase, domain 2"/>
    <property type="match status" value="1"/>
</dbReference>
<dbReference type="InterPro" id="IPR000683">
    <property type="entry name" value="Gfo/Idh/MocA-like_OxRdtase_N"/>
</dbReference>
<dbReference type="RefSeq" id="WP_188312668.1">
    <property type="nucleotide sequence ID" value="NZ_JABTCG010000001.1"/>
</dbReference>
<comment type="caution">
    <text evidence="3">The sequence shown here is derived from an EMBL/GenBank/DDBJ whole genome shotgun (WGS) entry which is preliminary data.</text>
</comment>
<dbReference type="Gene3D" id="3.40.50.720">
    <property type="entry name" value="NAD(P)-binding Rossmann-like Domain"/>
    <property type="match status" value="1"/>
</dbReference>
<protein>
    <submittedName>
        <fullName evidence="3">Gfo/Idh/MocA family oxidoreductase</fullName>
    </submittedName>
</protein>